<accession>A0ABZ1C6T9</accession>
<reference evidence="1 2" key="1">
    <citation type="submission" date="2021-08" db="EMBL/GenBank/DDBJ databases">
        <authorList>
            <person name="Zhang D."/>
            <person name="Zhang A."/>
            <person name="Wang L."/>
        </authorList>
    </citation>
    <scope>NUCLEOTIDE SEQUENCE [LARGE SCALE GENOMIC DNA]</scope>
    <source>
        <strain evidence="1 2">WL0086</strain>
    </source>
</reference>
<gene>
    <name evidence="1" type="ORF">K1X11_020105</name>
</gene>
<dbReference type="EMBL" id="CP139781">
    <property type="protein sequence ID" value="WRQ87122.1"/>
    <property type="molecule type" value="Genomic_DNA"/>
</dbReference>
<protein>
    <recommendedName>
        <fullName evidence="3">Phasin domain-containing protein</fullName>
    </recommendedName>
</protein>
<proteinExistence type="predicted"/>
<sequence>MSLSPPFLDQTLSELPVWRSAVALDIACADLVTASASASAFSTRTAQRLQHSASSIPHLLAEGIVSPSHSHLVECLLGARHHAQIVTRLVNAIEHGDSGGKLPESLLLYTKSLASSCARQLRTWATSLDRPGPTAATTSAATVATAPESTWNQAFARLITQQAASERRR</sequence>
<dbReference type="Proteomes" id="UP000738431">
    <property type="component" value="Chromosome"/>
</dbReference>
<organism evidence="1 2">
    <name type="scientific">Actomonas aquatica</name>
    <dbReference type="NCBI Taxonomy" id="2866162"/>
    <lineage>
        <taxon>Bacteria</taxon>
        <taxon>Pseudomonadati</taxon>
        <taxon>Verrucomicrobiota</taxon>
        <taxon>Opitutia</taxon>
        <taxon>Opitutales</taxon>
        <taxon>Opitutaceae</taxon>
        <taxon>Actomonas</taxon>
    </lineage>
</organism>
<reference evidence="1 2" key="2">
    <citation type="submission" date="2023-12" db="EMBL/GenBank/DDBJ databases">
        <title>Description of an unclassified Opitutus bacterium of Verrucomicrobiota.</title>
        <authorList>
            <person name="Zhang D.-F."/>
        </authorList>
    </citation>
    <scope>NUCLEOTIDE SEQUENCE [LARGE SCALE GENOMIC DNA]</scope>
    <source>
        <strain evidence="1 2">WL0086</strain>
    </source>
</reference>
<evidence type="ECO:0000313" key="1">
    <source>
        <dbReference type="EMBL" id="WRQ87122.1"/>
    </source>
</evidence>
<dbReference type="RefSeq" id="WP_221029465.1">
    <property type="nucleotide sequence ID" value="NZ_CP139781.1"/>
</dbReference>
<name>A0ABZ1C6T9_9BACT</name>
<evidence type="ECO:0000313" key="2">
    <source>
        <dbReference type="Proteomes" id="UP000738431"/>
    </source>
</evidence>
<keyword evidence="2" id="KW-1185">Reference proteome</keyword>
<evidence type="ECO:0008006" key="3">
    <source>
        <dbReference type="Google" id="ProtNLM"/>
    </source>
</evidence>